<name>A0A0C3EWU8_PILCF</name>
<sequence>MYQGHHPSLQERVSRFTTALRNNDPPIPGLDDSIIIPPPRLHLTLGVVSLSAKSATSPQATDQHRLRRGCDEVKRSMRVSD</sequence>
<feature type="region of interest" description="Disordered" evidence="1">
    <location>
        <begin position="53"/>
        <end position="81"/>
    </location>
</feature>
<accession>A0A0C3EWU8</accession>
<dbReference type="HOGENOM" id="CLU_2574734_0_0_1"/>
<organism evidence="2 3">
    <name type="scientific">Piloderma croceum (strain F 1598)</name>
    <dbReference type="NCBI Taxonomy" id="765440"/>
    <lineage>
        <taxon>Eukaryota</taxon>
        <taxon>Fungi</taxon>
        <taxon>Dikarya</taxon>
        <taxon>Basidiomycota</taxon>
        <taxon>Agaricomycotina</taxon>
        <taxon>Agaricomycetes</taxon>
        <taxon>Agaricomycetidae</taxon>
        <taxon>Atheliales</taxon>
        <taxon>Atheliaceae</taxon>
        <taxon>Piloderma</taxon>
    </lineage>
</organism>
<reference evidence="2 3" key="1">
    <citation type="submission" date="2014-04" db="EMBL/GenBank/DDBJ databases">
        <authorList>
            <consortium name="DOE Joint Genome Institute"/>
            <person name="Kuo A."/>
            <person name="Tarkka M."/>
            <person name="Buscot F."/>
            <person name="Kohler A."/>
            <person name="Nagy L.G."/>
            <person name="Floudas D."/>
            <person name="Copeland A."/>
            <person name="Barry K.W."/>
            <person name="Cichocki N."/>
            <person name="Veneault-Fourrey C."/>
            <person name="LaButti K."/>
            <person name="Lindquist E.A."/>
            <person name="Lipzen A."/>
            <person name="Lundell T."/>
            <person name="Morin E."/>
            <person name="Murat C."/>
            <person name="Sun H."/>
            <person name="Tunlid A."/>
            <person name="Henrissat B."/>
            <person name="Grigoriev I.V."/>
            <person name="Hibbett D.S."/>
            <person name="Martin F."/>
            <person name="Nordberg H.P."/>
            <person name="Cantor M.N."/>
            <person name="Hua S.X."/>
        </authorList>
    </citation>
    <scope>NUCLEOTIDE SEQUENCE [LARGE SCALE GENOMIC DNA]</scope>
    <source>
        <strain evidence="2 3">F 1598</strain>
    </source>
</reference>
<dbReference type="AlphaFoldDB" id="A0A0C3EWU8"/>
<gene>
    <name evidence="2" type="ORF">PILCRDRAFT_740364</name>
</gene>
<evidence type="ECO:0000313" key="2">
    <source>
        <dbReference type="EMBL" id="KIM72484.1"/>
    </source>
</evidence>
<protein>
    <submittedName>
        <fullName evidence="2">Uncharacterized protein</fullName>
    </submittedName>
</protein>
<evidence type="ECO:0000256" key="1">
    <source>
        <dbReference type="SAM" id="MobiDB-lite"/>
    </source>
</evidence>
<evidence type="ECO:0000313" key="3">
    <source>
        <dbReference type="Proteomes" id="UP000054166"/>
    </source>
</evidence>
<dbReference type="InParanoid" id="A0A0C3EWU8"/>
<keyword evidence="3" id="KW-1185">Reference proteome</keyword>
<dbReference type="OrthoDB" id="277832at2759"/>
<dbReference type="EMBL" id="KN833128">
    <property type="protein sequence ID" value="KIM72484.1"/>
    <property type="molecule type" value="Genomic_DNA"/>
</dbReference>
<dbReference type="Gene3D" id="3.90.1140.10">
    <property type="entry name" value="Cyclic phosphodiesterase"/>
    <property type="match status" value="1"/>
</dbReference>
<proteinExistence type="predicted"/>
<dbReference type="STRING" id="765440.A0A0C3EWU8"/>
<dbReference type="Proteomes" id="UP000054166">
    <property type="component" value="Unassembled WGS sequence"/>
</dbReference>
<reference evidence="3" key="2">
    <citation type="submission" date="2015-01" db="EMBL/GenBank/DDBJ databases">
        <title>Evolutionary Origins and Diversification of the Mycorrhizal Mutualists.</title>
        <authorList>
            <consortium name="DOE Joint Genome Institute"/>
            <consortium name="Mycorrhizal Genomics Consortium"/>
            <person name="Kohler A."/>
            <person name="Kuo A."/>
            <person name="Nagy L.G."/>
            <person name="Floudas D."/>
            <person name="Copeland A."/>
            <person name="Barry K.W."/>
            <person name="Cichocki N."/>
            <person name="Veneault-Fourrey C."/>
            <person name="LaButti K."/>
            <person name="Lindquist E.A."/>
            <person name="Lipzen A."/>
            <person name="Lundell T."/>
            <person name="Morin E."/>
            <person name="Murat C."/>
            <person name="Riley R."/>
            <person name="Ohm R."/>
            <person name="Sun H."/>
            <person name="Tunlid A."/>
            <person name="Henrissat B."/>
            <person name="Grigoriev I.V."/>
            <person name="Hibbett D.S."/>
            <person name="Martin F."/>
        </authorList>
    </citation>
    <scope>NUCLEOTIDE SEQUENCE [LARGE SCALE GENOMIC DNA]</scope>
    <source>
        <strain evidence="3">F 1598</strain>
    </source>
</reference>
<feature type="compositionally biased region" description="Basic and acidic residues" evidence="1">
    <location>
        <begin position="62"/>
        <end position="81"/>
    </location>
</feature>